<evidence type="ECO:0000259" key="4">
    <source>
        <dbReference type="PROSITE" id="PS51123"/>
    </source>
</evidence>
<gene>
    <name evidence="6" type="ORF">ATP06_0204830</name>
    <name evidence="5" type="ORF">AVL48_10725</name>
</gene>
<feature type="signal peptide" evidence="3">
    <location>
        <begin position="1"/>
        <end position="21"/>
    </location>
</feature>
<proteinExistence type="predicted"/>
<dbReference type="AlphaFoldDB" id="A0A154MFP5"/>
<keyword evidence="3" id="KW-0732">Signal</keyword>
<dbReference type="PANTHER" id="PTHR30329">
    <property type="entry name" value="STATOR ELEMENT OF FLAGELLAR MOTOR COMPLEX"/>
    <property type="match status" value="1"/>
</dbReference>
<feature type="domain" description="OmpA-like" evidence="4">
    <location>
        <begin position="87"/>
        <end position="195"/>
    </location>
</feature>
<dbReference type="RefSeq" id="WP_061988359.1">
    <property type="nucleotide sequence ID" value="NZ_FOPQ01000001.1"/>
</dbReference>
<evidence type="ECO:0000256" key="1">
    <source>
        <dbReference type="PROSITE-ProRule" id="PRU00473"/>
    </source>
</evidence>
<dbReference type="PROSITE" id="PS51257">
    <property type="entry name" value="PROKAR_LIPOPROTEIN"/>
    <property type="match status" value="1"/>
</dbReference>
<dbReference type="Proteomes" id="UP000076321">
    <property type="component" value="Unassembled WGS sequence"/>
</dbReference>
<evidence type="ECO:0000256" key="2">
    <source>
        <dbReference type="SAM" id="MobiDB-lite"/>
    </source>
</evidence>
<name>A0A154MFP5_9PSEU</name>
<dbReference type="InterPro" id="IPR006665">
    <property type="entry name" value="OmpA-like"/>
</dbReference>
<dbReference type="OrthoDB" id="3630271at2"/>
<dbReference type="EMBL" id="LOBU02000005">
    <property type="protein sequence ID" value="OKA10225.1"/>
    <property type="molecule type" value="Genomic_DNA"/>
</dbReference>
<dbReference type="Pfam" id="PF00691">
    <property type="entry name" value="OmpA"/>
    <property type="match status" value="1"/>
</dbReference>
<evidence type="ECO:0000313" key="5">
    <source>
        <dbReference type="EMBL" id="KZB82379.1"/>
    </source>
</evidence>
<organism evidence="5 7">
    <name type="scientific">Amycolatopsis regifaucium</name>
    <dbReference type="NCBI Taxonomy" id="546365"/>
    <lineage>
        <taxon>Bacteria</taxon>
        <taxon>Bacillati</taxon>
        <taxon>Actinomycetota</taxon>
        <taxon>Actinomycetes</taxon>
        <taxon>Pseudonocardiales</taxon>
        <taxon>Pseudonocardiaceae</taxon>
        <taxon>Amycolatopsis</taxon>
    </lineage>
</organism>
<dbReference type="EMBL" id="LQCI01000034">
    <property type="protein sequence ID" value="KZB82379.1"/>
    <property type="molecule type" value="Genomic_DNA"/>
</dbReference>
<evidence type="ECO:0000256" key="3">
    <source>
        <dbReference type="SAM" id="SignalP"/>
    </source>
</evidence>
<keyword evidence="1" id="KW-0472">Membrane</keyword>
<feature type="compositionally biased region" description="Gly residues" evidence="2">
    <location>
        <begin position="62"/>
        <end position="73"/>
    </location>
</feature>
<keyword evidence="8" id="KW-1185">Reference proteome</keyword>
<dbReference type="Gene3D" id="3.30.1330.60">
    <property type="entry name" value="OmpA-like domain"/>
    <property type="match status" value="1"/>
</dbReference>
<evidence type="ECO:0000313" key="7">
    <source>
        <dbReference type="Proteomes" id="UP000076321"/>
    </source>
</evidence>
<reference evidence="5 7" key="1">
    <citation type="submission" date="2015-12" db="EMBL/GenBank/DDBJ databases">
        <title>Amycolatopsis regifaucium genome sequencing and assembly.</title>
        <authorList>
            <person name="Mayilraj S."/>
        </authorList>
    </citation>
    <scope>NUCLEOTIDE SEQUENCE [LARGE SCALE GENOMIC DNA]</scope>
    <source>
        <strain evidence="5 7">GY080</strain>
    </source>
</reference>
<feature type="chain" id="PRO_5043134807" description="OmpA-like domain-containing protein" evidence="3">
    <location>
        <begin position="22"/>
        <end position="195"/>
    </location>
</feature>
<dbReference type="SUPFAM" id="SSF103088">
    <property type="entry name" value="OmpA-like"/>
    <property type="match status" value="1"/>
</dbReference>
<accession>A0A154MFP5</accession>
<dbReference type="PANTHER" id="PTHR30329:SF21">
    <property type="entry name" value="LIPOPROTEIN YIAD-RELATED"/>
    <property type="match status" value="1"/>
</dbReference>
<dbReference type="InterPro" id="IPR050330">
    <property type="entry name" value="Bact_OuterMem_StrucFunc"/>
</dbReference>
<feature type="compositionally biased region" description="Low complexity" evidence="2">
    <location>
        <begin position="32"/>
        <end position="44"/>
    </location>
</feature>
<dbReference type="GO" id="GO:0016020">
    <property type="term" value="C:membrane"/>
    <property type="evidence" value="ECO:0007669"/>
    <property type="project" value="UniProtKB-UniRule"/>
</dbReference>
<dbReference type="Proteomes" id="UP000186883">
    <property type="component" value="Unassembled WGS sequence"/>
</dbReference>
<evidence type="ECO:0000313" key="8">
    <source>
        <dbReference type="Proteomes" id="UP000186883"/>
    </source>
</evidence>
<sequence>MNRRTRISGIALAAFAMLTVAGCGDDNKDNGAAAASSAVSSAASGQNGTPGDGAQNGDGKNGDGQNGQNGDGQNGKPADAAVQGLQAKLDEVLKASPVRFAPQSAELTDEAKATLKKVAEAAAAVPVGKVAVDTHAGYSDAAKATELSRQRADAVTKELTAGGLAADRIKAEAKGSEGVDGDDAKAMTVEVKAAQ</sequence>
<dbReference type="PROSITE" id="PS51123">
    <property type="entry name" value="OMPA_2"/>
    <property type="match status" value="1"/>
</dbReference>
<comment type="caution">
    <text evidence="5">The sequence shown here is derived from an EMBL/GenBank/DDBJ whole genome shotgun (WGS) entry which is preliminary data.</text>
</comment>
<evidence type="ECO:0000313" key="6">
    <source>
        <dbReference type="EMBL" id="OKA10225.1"/>
    </source>
</evidence>
<dbReference type="InterPro" id="IPR036737">
    <property type="entry name" value="OmpA-like_sf"/>
</dbReference>
<feature type="region of interest" description="Disordered" evidence="2">
    <location>
        <begin position="26"/>
        <end position="79"/>
    </location>
</feature>
<reference evidence="6 8" key="2">
    <citation type="submission" date="2016-11" db="EMBL/GenBank/DDBJ databases">
        <title>Genome sequencing of Amycolatopsis regifaucium.</title>
        <authorList>
            <person name="Mayilraj S."/>
            <person name="Kaur N."/>
        </authorList>
    </citation>
    <scope>NUCLEOTIDE SEQUENCE [LARGE SCALE GENOMIC DNA]</scope>
    <source>
        <strain evidence="6 8">GY080</strain>
    </source>
</reference>
<protein>
    <recommendedName>
        <fullName evidence="4">OmpA-like domain-containing protein</fullName>
    </recommendedName>
</protein>